<dbReference type="EMBL" id="JARIHO010000028">
    <property type="protein sequence ID" value="KAJ7339290.1"/>
    <property type="molecule type" value="Genomic_DNA"/>
</dbReference>
<evidence type="ECO:0000313" key="2">
    <source>
        <dbReference type="EMBL" id="KAJ7339290.1"/>
    </source>
</evidence>
<evidence type="ECO:0000313" key="3">
    <source>
        <dbReference type="EMBL" id="KAJ7339292.1"/>
    </source>
</evidence>
<dbReference type="Pfam" id="PF16787">
    <property type="entry name" value="NDC10_II"/>
    <property type="match status" value="1"/>
</dbReference>
<dbReference type="Gene3D" id="1.10.443.20">
    <property type="entry name" value="Centromere DNA-binding protein complex CBF3 subunit, domain 2"/>
    <property type="match status" value="1"/>
</dbReference>
<name>A0AAD6ZTX2_9AGAR</name>
<dbReference type="InterPro" id="IPR031872">
    <property type="entry name" value="NDC10_II"/>
</dbReference>
<dbReference type="InterPro" id="IPR038279">
    <property type="entry name" value="Ndc10_dom2_sf"/>
</dbReference>
<proteinExistence type="predicted"/>
<organism evidence="2 4">
    <name type="scientific">Mycena albidolilacea</name>
    <dbReference type="NCBI Taxonomy" id="1033008"/>
    <lineage>
        <taxon>Eukaryota</taxon>
        <taxon>Fungi</taxon>
        <taxon>Dikarya</taxon>
        <taxon>Basidiomycota</taxon>
        <taxon>Agaricomycotina</taxon>
        <taxon>Agaricomycetes</taxon>
        <taxon>Agaricomycetidae</taxon>
        <taxon>Agaricales</taxon>
        <taxon>Marasmiineae</taxon>
        <taxon>Mycenaceae</taxon>
        <taxon>Mycena</taxon>
    </lineage>
</organism>
<feature type="non-terminal residue" evidence="2">
    <location>
        <position position="87"/>
    </location>
</feature>
<comment type="caution">
    <text evidence="2">The sequence shown here is derived from an EMBL/GenBank/DDBJ whole genome shotgun (WGS) entry which is preliminary data.</text>
</comment>
<feature type="domain" description="Ndc10" evidence="1">
    <location>
        <begin position="4"/>
        <end position="82"/>
    </location>
</feature>
<dbReference type="EMBL" id="JARIHO010000028">
    <property type="protein sequence ID" value="KAJ7339292.1"/>
    <property type="molecule type" value="Genomic_DNA"/>
</dbReference>
<dbReference type="GO" id="GO:0003677">
    <property type="term" value="F:DNA binding"/>
    <property type="evidence" value="ECO:0007669"/>
    <property type="project" value="InterPro"/>
</dbReference>
<gene>
    <name evidence="3" type="ORF">DFH08DRAFT_667748</name>
    <name evidence="2" type="ORF">DFH08DRAFT_672039</name>
</gene>
<protein>
    <recommendedName>
        <fullName evidence="1">Ndc10 domain-containing protein</fullName>
    </recommendedName>
</protein>
<dbReference type="AlphaFoldDB" id="A0AAD6ZTX2"/>
<dbReference type="Proteomes" id="UP001218218">
    <property type="component" value="Unassembled WGS sequence"/>
</dbReference>
<accession>A0AAD6ZTX2</accession>
<evidence type="ECO:0000259" key="1">
    <source>
        <dbReference type="Pfam" id="PF16787"/>
    </source>
</evidence>
<reference evidence="2" key="1">
    <citation type="submission" date="2023-03" db="EMBL/GenBank/DDBJ databases">
        <title>Massive genome expansion in bonnet fungi (Mycena s.s.) driven by repeated elements and novel gene families across ecological guilds.</title>
        <authorList>
            <consortium name="Lawrence Berkeley National Laboratory"/>
            <person name="Harder C.B."/>
            <person name="Miyauchi S."/>
            <person name="Viragh M."/>
            <person name="Kuo A."/>
            <person name="Thoen E."/>
            <person name="Andreopoulos B."/>
            <person name="Lu D."/>
            <person name="Skrede I."/>
            <person name="Drula E."/>
            <person name="Henrissat B."/>
            <person name="Morin E."/>
            <person name="Kohler A."/>
            <person name="Barry K."/>
            <person name="LaButti K."/>
            <person name="Morin E."/>
            <person name="Salamov A."/>
            <person name="Lipzen A."/>
            <person name="Mereny Z."/>
            <person name="Hegedus B."/>
            <person name="Baldrian P."/>
            <person name="Stursova M."/>
            <person name="Weitz H."/>
            <person name="Taylor A."/>
            <person name="Grigoriev I.V."/>
            <person name="Nagy L.G."/>
            <person name="Martin F."/>
            <person name="Kauserud H."/>
        </authorList>
    </citation>
    <scope>NUCLEOTIDE SEQUENCE</scope>
    <source>
        <strain evidence="2">CBHHK002</strain>
    </source>
</reference>
<feature type="non-terminal residue" evidence="2">
    <location>
        <position position="1"/>
    </location>
</feature>
<evidence type="ECO:0000313" key="4">
    <source>
        <dbReference type="Proteomes" id="UP001218218"/>
    </source>
</evidence>
<sequence>YAIIEPPCELVAQIFPWVEDELIALEYCEQANPFARDIALRQLFKLLVWFRTVVLQDGAILYKQYPNSPLFNYPSFNSIEFQKFAAA</sequence>
<keyword evidence="4" id="KW-1185">Reference proteome</keyword>